<evidence type="ECO:0000313" key="2">
    <source>
        <dbReference type="Proteomes" id="UP000886520"/>
    </source>
</evidence>
<sequence length="124" mass="13099">MSRGSIALQKSIAALSCRTSALKGGSSSSPSSSLMLASLIRPASSRISRIILHSKKNGAIFHSMTICESSQIRRHLTSLRGAIVSLQALHAARAQALFVSRLSFGSQELVVLIQGQPLCALTVL</sequence>
<comment type="caution">
    <text evidence="1">The sequence shown here is derived from an EMBL/GenBank/DDBJ whole genome shotgun (WGS) entry which is preliminary data.</text>
</comment>
<protein>
    <submittedName>
        <fullName evidence="1">Uncharacterized protein</fullName>
    </submittedName>
</protein>
<reference evidence="1" key="1">
    <citation type="submission" date="2021-01" db="EMBL/GenBank/DDBJ databases">
        <title>Adiantum capillus-veneris genome.</title>
        <authorList>
            <person name="Fang Y."/>
            <person name="Liao Q."/>
        </authorList>
    </citation>
    <scope>NUCLEOTIDE SEQUENCE</scope>
    <source>
        <strain evidence="1">H3</strain>
        <tissue evidence="1">Leaf</tissue>
    </source>
</reference>
<keyword evidence="2" id="KW-1185">Reference proteome</keyword>
<gene>
    <name evidence="1" type="ORF">GOP47_0025430</name>
</gene>
<evidence type="ECO:0000313" key="1">
    <source>
        <dbReference type="EMBL" id="KAI5059111.1"/>
    </source>
</evidence>
<organism evidence="1 2">
    <name type="scientific">Adiantum capillus-veneris</name>
    <name type="common">Maidenhair fern</name>
    <dbReference type="NCBI Taxonomy" id="13818"/>
    <lineage>
        <taxon>Eukaryota</taxon>
        <taxon>Viridiplantae</taxon>
        <taxon>Streptophyta</taxon>
        <taxon>Embryophyta</taxon>
        <taxon>Tracheophyta</taxon>
        <taxon>Polypodiopsida</taxon>
        <taxon>Polypodiidae</taxon>
        <taxon>Polypodiales</taxon>
        <taxon>Pteridineae</taxon>
        <taxon>Pteridaceae</taxon>
        <taxon>Vittarioideae</taxon>
        <taxon>Adiantum</taxon>
    </lineage>
</organism>
<dbReference type="EMBL" id="JABFUD020000025">
    <property type="protein sequence ID" value="KAI5059111.1"/>
    <property type="molecule type" value="Genomic_DNA"/>
</dbReference>
<dbReference type="Proteomes" id="UP000886520">
    <property type="component" value="Chromosome 25"/>
</dbReference>
<proteinExistence type="predicted"/>
<name>A0A9D4Z440_ADICA</name>
<dbReference type="AlphaFoldDB" id="A0A9D4Z440"/>
<accession>A0A9D4Z440</accession>